<evidence type="ECO:0000259" key="1">
    <source>
        <dbReference type="Pfam" id="PF12728"/>
    </source>
</evidence>
<evidence type="ECO:0000313" key="2">
    <source>
        <dbReference type="EMBL" id="MBA2116666.1"/>
    </source>
</evidence>
<dbReference type="EMBL" id="JABRWO010000011">
    <property type="protein sequence ID" value="MBA2116666.1"/>
    <property type="molecule type" value="Genomic_DNA"/>
</dbReference>
<name>A0A7V8V8L6_9BACT</name>
<proteinExistence type="predicted"/>
<keyword evidence="3" id="KW-1185">Reference proteome</keyword>
<reference evidence="2 3" key="1">
    <citation type="submission" date="2020-05" db="EMBL/GenBank/DDBJ databases">
        <title>Bremerella alba sp. nov., a novel planctomycete isolated from the surface of the macroalga Fucus spiralis.</title>
        <authorList>
            <person name="Godinho O."/>
            <person name="Botelho R."/>
            <person name="Albuquerque L."/>
            <person name="Wiegand S."/>
            <person name="Da Costa M.S."/>
            <person name="Lobo-Da-Cunha A."/>
            <person name="Jogler C."/>
            <person name="Lage O.M."/>
        </authorList>
    </citation>
    <scope>NUCLEOTIDE SEQUENCE [LARGE SCALE GENOMIC DNA]</scope>
    <source>
        <strain evidence="2 3">FF15</strain>
    </source>
</reference>
<feature type="domain" description="Helix-turn-helix" evidence="1">
    <location>
        <begin position="3"/>
        <end position="57"/>
    </location>
</feature>
<dbReference type="Proteomes" id="UP000551616">
    <property type="component" value="Unassembled WGS sequence"/>
</dbReference>
<dbReference type="Pfam" id="PF12728">
    <property type="entry name" value="HTH_17"/>
    <property type="match status" value="1"/>
</dbReference>
<sequence>MKWYTLKEAASYLGISERQLRHRCSQRMIKHRREGTRGRGRAGDYLFLQEWLNDYIAMGTIPLSKRFSIHPEVTKRKDRIPCKQHIPESQWGSSLDWCEE</sequence>
<comment type="caution">
    <text evidence="2">The sequence shown here is derived from an EMBL/GenBank/DDBJ whole genome shotgun (WGS) entry which is preliminary data.</text>
</comment>
<dbReference type="AlphaFoldDB" id="A0A7V8V8L6"/>
<dbReference type="InterPro" id="IPR041657">
    <property type="entry name" value="HTH_17"/>
</dbReference>
<gene>
    <name evidence="2" type="ORF">HOV93_38580</name>
</gene>
<protein>
    <recommendedName>
        <fullName evidence="1">Helix-turn-helix domain-containing protein</fullName>
    </recommendedName>
</protein>
<accession>A0A7V8V8L6</accession>
<evidence type="ECO:0000313" key="3">
    <source>
        <dbReference type="Proteomes" id="UP000551616"/>
    </source>
</evidence>
<organism evidence="2 3">
    <name type="scientific">Bremerella alba</name>
    <dbReference type="NCBI Taxonomy" id="980252"/>
    <lineage>
        <taxon>Bacteria</taxon>
        <taxon>Pseudomonadati</taxon>
        <taxon>Planctomycetota</taxon>
        <taxon>Planctomycetia</taxon>
        <taxon>Pirellulales</taxon>
        <taxon>Pirellulaceae</taxon>
        <taxon>Bremerella</taxon>
    </lineage>
</organism>